<evidence type="ECO:0000313" key="1">
    <source>
        <dbReference type="EMBL" id="CAA6823364.1"/>
    </source>
</evidence>
<name>A0A6S6TVC3_9BACT</name>
<organism evidence="1">
    <name type="scientific">uncultured Sulfurovum sp</name>
    <dbReference type="NCBI Taxonomy" id="269237"/>
    <lineage>
        <taxon>Bacteria</taxon>
        <taxon>Pseudomonadati</taxon>
        <taxon>Campylobacterota</taxon>
        <taxon>Epsilonproteobacteria</taxon>
        <taxon>Campylobacterales</taxon>
        <taxon>Sulfurovaceae</taxon>
        <taxon>Sulfurovum</taxon>
        <taxon>environmental samples</taxon>
    </lineage>
</organism>
<proteinExistence type="predicted"/>
<accession>A0A6S6TVC3</accession>
<gene>
    <name evidence="1" type="ORF">HELGO_WM914</name>
</gene>
<protein>
    <submittedName>
        <fullName evidence="1">Uncharacterized protein</fullName>
    </submittedName>
</protein>
<reference evidence="1" key="1">
    <citation type="submission" date="2020-01" db="EMBL/GenBank/DDBJ databases">
        <authorList>
            <person name="Meier V. D."/>
            <person name="Meier V D."/>
        </authorList>
    </citation>
    <scope>NUCLEOTIDE SEQUENCE</scope>
    <source>
        <strain evidence="1">HLG_WM_MAG_01</strain>
    </source>
</reference>
<sequence>MSLEEIEFELEMAGLSREQQVKMLNSVRRDGFDPKLLDRKLATMGFPPVFTIYDDEE</sequence>
<dbReference type="EMBL" id="CACVAS010000117">
    <property type="protein sequence ID" value="CAA6823364.1"/>
    <property type="molecule type" value="Genomic_DNA"/>
</dbReference>
<dbReference type="AlphaFoldDB" id="A0A6S6TVC3"/>